<reference evidence="2 3" key="1">
    <citation type="journal article" date="2023" name="Sci. Data">
        <title>Genome assembly of the Korean intertidal mud-creeper Batillaria attramentaria.</title>
        <authorList>
            <person name="Patra A.K."/>
            <person name="Ho P.T."/>
            <person name="Jun S."/>
            <person name="Lee S.J."/>
            <person name="Kim Y."/>
            <person name="Won Y.J."/>
        </authorList>
    </citation>
    <scope>NUCLEOTIDE SEQUENCE [LARGE SCALE GENOMIC DNA]</scope>
    <source>
        <strain evidence="2">Wonlab-2016</strain>
    </source>
</reference>
<proteinExistence type="predicted"/>
<evidence type="ECO:0000313" key="2">
    <source>
        <dbReference type="EMBL" id="KAK7500296.1"/>
    </source>
</evidence>
<evidence type="ECO:0000256" key="1">
    <source>
        <dbReference type="SAM" id="MobiDB-lite"/>
    </source>
</evidence>
<name>A0ABD0LM27_9CAEN</name>
<accession>A0ABD0LM27</accession>
<evidence type="ECO:0000313" key="3">
    <source>
        <dbReference type="Proteomes" id="UP001519460"/>
    </source>
</evidence>
<feature type="compositionally biased region" description="Polar residues" evidence="1">
    <location>
        <begin position="90"/>
        <end position="99"/>
    </location>
</feature>
<dbReference type="EMBL" id="JACVVK020000038">
    <property type="protein sequence ID" value="KAK7500296.1"/>
    <property type="molecule type" value="Genomic_DNA"/>
</dbReference>
<keyword evidence="3" id="KW-1185">Reference proteome</keyword>
<comment type="caution">
    <text evidence="2">The sequence shown here is derived from an EMBL/GenBank/DDBJ whole genome shotgun (WGS) entry which is preliminary data.</text>
</comment>
<dbReference type="AlphaFoldDB" id="A0ABD0LM27"/>
<sequence length="142" mass="15073">MYTVRSTKPVLADGGMAAGTIFCHVSSHPEPPYTYPHEVCVPMATRWSLCLSEAGGVGGIPGVLALACSPGRQRPSRVAPGEKSRWDLTPISSDNGSGESSERTGGPWAAVGGRWQRGGDRELISLGVLCLADQSQTYKMRK</sequence>
<organism evidence="2 3">
    <name type="scientific">Batillaria attramentaria</name>
    <dbReference type="NCBI Taxonomy" id="370345"/>
    <lineage>
        <taxon>Eukaryota</taxon>
        <taxon>Metazoa</taxon>
        <taxon>Spiralia</taxon>
        <taxon>Lophotrochozoa</taxon>
        <taxon>Mollusca</taxon>
        <taxon>Gastropoda</taxon>
        <taxon>Caenogastropoda</taxon>
        <taxon>Sorbeoconcha</taxon>
        <taxon>Cerithioidea</taxon>
        <taxon>Batillariidae</taxon>
        <taxon>Batillaria</taxon>
    </lineage>
</organism>
<feature type="region of interest" description="Disordered" evidence="1">
    <location>
        <begin position="71"/>
        <end position="113"/>
    </location>
</feature>
<dbReference type="Proteomes" id="UP001519460">
    <property type="component" value="Unassembled WGS sequence"/>
</dbReference>
<gene>
    <name evidence="2" type="ORF">BaRGS_00008519</name>
</gene>
<protein>
    <submittedName>
        <fullName evidence="2">Uncharacterized protein</fullName>
    </submittedName>
</protein>